<evidence type="ECO:0000256" key="1">
    <source>
        <dbReference type="SAM" id="Phobius"/>
    </source>
</evidence>
<keyword evidence="1" id="KW-0812">Transmembrane</keyword>
<keyword evidence="1" id="KW-0472">Membrane</keyword>
<keyword evidence="1" id="KW-1133">Transmembrane helix</keyword>
<reference evidence="2 3" key="3">
    <citation type="submission" date="2008-05" db="EMBL/GenBank/DDBJ databases">
        <authorList>
            <person name="Fulton L."/>
            <person name="Clifton S."/>
            <person name="Fulton B."/>
            <person name="Xu J."/>
            <person name="Minx P."/>
            <person name="Pepin K.H."/>
            <person name="Johnson M."/>
            <person name="Thiruvilangam P."/>
            <person name="Bhonagiri V."/>
            <person name="Nash W.E."/>
            <person name="Mardis E.R."/>
            <person name="Wilson R.K."/>
        </authorList>
    </citation>
    <scope>NUCLEOTIDE SEQUENCE [LARGE SCALE GENOMIC DNA]</scope>
    <source>
        <strain evidence="2 3">ATCC 25827</strain>
    </source>
</reference>
<evidence type="ECO:0000313" key="2">
    <source>
        <dbReference type="EMBL" id="EDU57387.1"/>
    </source>
</evidence>
<dbReference type="Proteomes" id="UP000004506">
    <property type="component" value="Unassembled WGS sequence"/>
</dbReference>
<proteinExistence type="predicted"/>
<sequence>MITNCRLLSEKKCLFGVFVVFIGLSFVANRLKSIGYTGNDTENS</sequence>
<dbReference type="AlphaFoldDB" id="A0AA86YVZ6"/>
<evidence type="ECO:0000313" key="3">
    <source>
        <dbReference type="Proteomes" id="UP000004506"/>
    </source>
</evidence>
<dbReference type="EMBL" id="ABJD02000118">
    <property type="protein sequence ID" value="EDU57387.1"/>
    <property type="molecule type" value="Genomic_DNA"/>
</dbReference>
<feature type="transmembrane region" description="Helical" evidence="1">
    <location>
        <begin position="12"/>
        <end position="31"/>
    </location>
</feature>
<reference evidence="3" key="2">
    <citation type="submission" date="2008-04" db="EMBL/GenBank/DDBJ databases">
        <title>Draft genome sequence of Providencia stuartii(ATCC 25827).</title>
        <authorList>
            <person name="Sudarsanam P."/>
            <person name="Ley R."/>
            <person name="Guruge J."/>
            <person name="Turnbaugh P.J."/>
            <person name="Mahowald M."/>
            <person name="Liep D."/>
            <person name="Gordon J."/>
        </authorList>
    </citation>
    <scope>NUCLEOTIDE SEQUENCE [LARGE SCALE GENOMIC DNA]</scope>
    <source>
        <strain evidence="3">ATCC 25827</strain>
    </source>
</reference>
<gene>
    <name evidence="2" type="ORF">PROSTU_04630</name>
</gene>
<accession>A0AA86YVZ6</accession>
<reference evidence="3" key="1">
    <citation type="submission" date="2008-04" db="EMBL/GenBank/DDBJ databases">
        <title>Draft genome sequence of Providencia stuartii (ATCC 25827).</title>
        <authorList>
            <person name="Sudarsanam P."/>
            <person name="Ley R."/>
            <person name="Guruge J."/>
            <person name="Turnbaugh P.J."/>
            <person name="Mahowald M."/>
            <person name="Liep D."/>
            <person name="Gordon J."/>
        </authorList>
    </citation>
    <scope>NUCLEOTIDE SEQUENCE [LARGE SCALE GENOMIC DNA]</scope>
    <source>
        <strain evidence="3">ATCC 25827</strain>
    </source>
</reference>
<protein>
    <submittedName>
        <fullName evidence="2">Uncharacterized protein</fullName>
    </submittedName>
</protein>
<name>A0AA86YVZ6_PROST</name>
<organism evidence="2 3">
    <name type="scientific">Providencia stuartii ATCC 25827</name>
    <dbReference type="NCBI Taxonomy" id="471874"/>
    <lineage>
        <taxon>Bacteria</taxon>
        <taxon>Pseudomonadati</taxon>
        <taxon>Pseudomonadota</taxon>
        <taxon>Gammaproteobacteria</taxon>
        <taxon>Enterobacterales</taxon>
        <taxon>Morganellaceae</taxon>
        <taxon>Providencia</taxon>
    </lineage>
</organism>
<comment type="caution">
    <text evidence="2">The sequence shown here is derived from an EMBL/GenBank/DDBJ whole genome shotgun (WGS) entry which is preliminary data.</text>
</comment>